<sequence length="553" mass="56138">MGQVNSESHRPSPRSRRAGRGPEDRRRRAGSSGSGTPVTPAGFRRLERHQPPEHNSGDSGRGNGGDRARESARDSAAAFVDGAHGSELRGRVGSAQASRPAASRTGRWNTFTEVWGPHIRRFAPGLLANHGVTVALAVAVAVILAVGTTFRAVPAYIGSLWLVANLAPLTVSGADLGVVPLLPAVVVLYAHSRRIRSACGSTVTVRGIRTLAALGVGIPAVLTVIAWLMVWDASHVFDVAPPNLFHALVTTVLVNAGAVGAGLGPKIWRALLLRRGLPTWPVESAMLAGRFVTVMVAAGAVAVGVGLLVNHTAVGRAYDIAGGFGGVLGLTVLSILYFPNLAVGGASVLMGGEMHIGEGSTSLFAVTNTTLPPLPVLAAVPNDPVPLGPVLLIVPAVLSAVTVYRWFAGRRFIESPLFTAVGAGICASVAGTVLSWVAGGDLGYYGSTGPLLWLAPLLFLLWLLLPSLVVFGWVTLKGRKVTESAGDEVPESGGSADGRAGGTDAPGKAGDTGDVSDGDGGAGEAGESDGAGESGEDGEDGGAGGAGGAATGR</sequence>
<gene>
    <name evidence="3" type="ORF">Csp1_08370</name>
</gene>
<dbReference type="Pfam" id="PF19877">
    <property type="entry name" value="DUF6350"/>
    <property type="match status" value="1"/>
</dbReference>
<name>A0A2Z3YM07_9CORY</name>
<dbReference type="Proteomes" id="UP000247696">
    <property type="component" value="Chromosome"/>
</dbReference>
<keyword evidence="2" id="KW-1133">Transmembrane helix</keyword>
<feature type="transmembrane region" description="Helical" evidence="2">
    <location>
        <begin position="386"/>
        <end position="407"/>
    </location>
</feature>
<dbReference type="KEGG" id="cpre:Csp1_08370"/>
<feature type="transmembrane region" description="Helical" evidence="2">
    <location>
        <begin position="211"/>
        <end position="231"/>
    </location>
</feature>
<dbReference type="RefSeq" id="WP_227871202.1">
    <property type="nucleotide sequence ID" value="NZ_CP024988.1"/>
</dbReference>
<evidence type="ECO:0000256" key="2">
    <source>
        <dbReference type="SAM" id="Phobius"/>
    </source>
</evidence>
<feature type="transmembrane region" description="Helical" evidence="2">
    <location>
        <begin position="166"/>
        <end position="190"/>
    </location>
</feature>
<protein>
    <submittedName>
        <fullName evidence="3">Uncharacterized protein</fullName>
    </submittedName>
</protein>
<dbReference type="STRING" id="1737425.GCA_900049755_00454"/>
<feature type="transmembrane region" description="Helical" evidence="2">
    <location>
        <begin position="419"/>
        <end position="439"/>
    </location>
</feature>
<accession>A0A2Z3YM07</accession>
<keyword evidence="2" id="KW-0472">Membrane</keyword>
<evidence type="ECO:0000313" key="3">
    <source>
        <dbReference type="EMBL" id="AWT25645.1"/>
    </source>
</evidence>
<proteinExistence type="predicted"/>
<evidence type="ECO:0000256" key="1">
    <source>
        <dbReference type="SAM" id="MobiDB-lite"/>
    </source>
</evidence>
<dbReference type="InterPro" id="IPR045931">
    <property type="entry name" value="DUF6350"/>
</dbReference>
<feature type="compositionally biased region" description="Basic and acidic residues" evidence="1">
    <location>
        <begin position="44"/>
        <end position="56"/>
    </location>
</feature>
<feature type="region of interest" description="Disordered" evidence="1">
    <location>
        <begin position="1"/>
        <end position="103"/>
    </location>
</feature>
<dbReference type="EMBL" id="CP024988">
    <property type="protein sequence ID" value="AWT25645.1"/>
    <property type="molecule type" value="Genomic_DNA"/>
</dbReference>
<feature type="region of interest" description="Disordered" evidence="1">
    <location>
        <begin position="483"/>
        <end position="553"/>
    </location>
</feature>
<keyword evidence="2" id="KW-0812">Transmembrane</keyword>
<reference evidence="4" key="1">
    <citation type="submission" date="2017-11" db="EMBL/GenBank/DDBJ databases">
        <title>Otitis media/interna in a cat caused by the recently described species Corynebacterium provencense.</title>
        <authorList>
            <person name="Kittl S."/>
            <person name="Brodard I."/>
            <person name="Rychener L."/>
            <person name="Jores J."/>
            <person name="Roosje P."/>
            <person name="Gobeli Brawand S."/>
        </authorList>
    </citation>
    <scope>NUCLEOTIDE SEQUENCE [LARGE SCALE GENOMIC DNA]</scope>
    <source>
        <strain evidence="4">17KM38</strain>
    </source>
</reference>
<organism evidence="3 4">
    <name type="scientific">Corynebacterium provencense</name>
    <dbReference type="NCBI Taxonomy" id="1737425"/>
    <lineage>
        <taxon>Bacteria</taxon>
        <taxon>Bacillati</taxon>
        <taxon>Actinomycetota</taxon>
        <taxon>Actinomycetes</taxon>
        <taxon>Mycobacteriales</taxon>
        <taxon>Corynebacteriaceae</taxon>
        <taxon>Corynebacterium</taxon>
    </lineage>
</organism>
<feature type="transmembrane region" description="Helical" evidence="2">
    <location>
        <begin position="126"/>
        <end position="146"/>
    </location>
</feature>
<feature type="transmembrane region" description="Helical" evidence="2">
    <location>
        <begin position="320"/>
        <end position="349"/>
    </location>
</feature>
<feature type="compositionally biased region" description="Basic and acidic residues" evidence="1">
    <location>
        <begin position="64"/>
        <end position="73"/>
    </location>
</feature>
<feature type="transmembrane region" description="Helical" evidence="2">
    <location>
        <begin position="451"/>
        <end position="474"/>
    </location>
</feature>
<feature type="compositionally biased region" description="Gly residues" evidence="1">
    <location>
        <begin position="541"/>
        <end position="553"/>
    </location>
</feature>
<dbReference type="AlphaFoldDB" id="A0A2Z3YM07"/>
<feature type="transmembrane region" description="Helical" evidence="2">
    <location>
        <begin position="361"/>
        <end position="380"/>
    </location>
</feature>
<evidence type="ECO:0000313" key="4">
    <source>
        <dbReference type="Proteomes" id="UP000247696"/>
    </source>
</evidence>
<feature type="transmembrane region" description="Helical" evidence="2">
    <location>
        <begin position="243"/>
        <end position="264"/>
    </location>
</feature>
<feature type="transmembrane region" description="Helical" evidence="2">
    <location>
        <begin position="285"/>
        <end position="308"/>
    </location>
</feature>
<keyword evidence="4" id="KW-1185">Reference proteome</keyword>